<feature type="DNA-binding region" description="HMG box" evidence="8">
    <location>
        <begin position="119"/>
        <end position="187"/>
    </location>
</feature>
<dbReference type="GO" id="GO:0003677">
    <property type="term" value="F:DNA binding"/>
    <property type="evidence" value="ECO:0007669"/>
    <property type="project" value="UniProtKB-UniRule"/>
</dbReference>
<dbReference type="EMBL" id="JARKIK010000003">
    <property type="protein sequence ID" value="KAK8753408.1"/>
    <property type="molecule type" value="Genomic_DNA"/>
</dbReference>
<dbReference type="FunFam" id="1.10.30.10:FF:000016">
    <property type="entry name" value="FACT complex subunit SSRP1"/>
    <property type="match status" value="1"/>
</dbReference>
<organism evidence="11 12">
    <name type="scientific">Cherax quadricarinatus</name>
    <name type="common">Australian red claw crayfish</name>
    <dbReference type="NCBI Taxonomy" id="27406"/>
    <lineage>
        <taxon>Eukaryota</taxon>
        <taxon>Metazoa</taxon>
        <taxon>Ecdysozoa</taxon>
        <taxon>Arthropoda</taxon>
        <taxon>Crustacea</taxon>
        <taxon>Multicrustacea</taxon>
        <taxon>Malacostraca</taxon>
        <taxon>Eumalacostraca</taxon>
        <taxon>Eucarida</taxon>
        <taxon>Decapoda</taxon>
        <taxon>Pleocyemata</taxon>
        <taxon>Astacidea</taxon>
        <taxon>Parastacoidea</taxon>
        <taxon>Parastacidae</taxon>
        <taxon>Cherax</taxon>
    </lineage>
</organism>
<protein>
    <recommendedName>
        <fullName evidence="10">HMG box domain-containing protein</fullName>
    </recommendedName>
</protein>
<keyword evidence="5" id="KW-0677">Repeat</keyword>
<keyword evidence="7 8" id="KW-0539">Nucleus</keyword>
<evidence type="ECO:0000313" key="11">
    <source>
        <dbReference type="EMBL" id="KAK8753408.1"/>
    </source>
</evidence>
<feature type="region of interest" description="Disordered" evidence="9">
    <location>
        <begin position="74"/>
        <end position="118"/>
    </location>
</feature>
<dbReference type="FunFam" id="1.10.30.10:FF:000013">
    <property type="entry name" value="High mobility group protein B3"/>
    <property type="match status" value="1"/>
</dbReference>
<dbReference type="PANTHER" id="PTHR48112">
    <property type="entry name" value="HIGH MOBILITY GROUP PROTEIN DSP1"/>
    <property type="match status" value="1"/>
</dbReference>
<evidence type="ECO:0000313" key="12">
    <source>
        <dbReference type="Proteomes" id="UP001445076"/>
    </source>
</evidence>
<dbReference type="Gene3D" id="1.10.30.10">
    <property type="entry name" value="High mobility group box domain"/>
    <property type="match status" value="2"/>
</dbReference>
<evidence type="ECO:0000256" key="8">
    <source>
        <dbReference type="PROSITE-ProRule" id="PRU00267"/>
    </source>
</evidence>
<comment type="similarity">
    <text evidence="3">Belongs to the HMGB family.</text>
</comment>
<dbReference type="InterPro" id="IPR036910">
    <property type="entry name" value="HMG_box_dom_sf"/>
</dbReference>
<evidence type="ECO:0000256" key="3">
    <source>
        <dbReference type="ARBA" id="ARBA00008774"/>
    </source>
</evidence>
<dbReference type="PROSITE" id="PS50118">
    <property type="entry name" value="HMG_BOX_2"/>
    <property type="match status" value="2"/>
</dbReference>
<dbReference type="Pfam" id="PF00505">
    <property type="entry name" value="HMG_box"/>
    <property type="match status" value="1"/>
</dbReference>
<evidence type="ECO:0000256" key="9">
    <source>
        <dbReference type="SAM" id="MobiDB-lite"/>
    </source>
</evidence>
<dbReference type="SUPFAM" id="SSF47095">
    <property type="entry name" value="HMG-box"/>
    <property type="match status" value="2"/>
</dbReference>
<feature type="domain" description="HMG box" evidence="10">
    <location>
        <begin position="29"/>
        <end position="99"/>
    </location>
</feature>
<dbReference type="Pfam" id="PF09011">
    <property type="entry name" value="HMG_box_2"/>
    <property type="match status" value="1"/>
</dbReference>
<gene>
    <name evidence="11" type="ORF">OTU49_004360</name>
</gene>
<dbReference type="InterPro" id="IPR050342">
    <property type="entry name" value="HMGB"/>
</dbReference>
<keyword evidence="12" id="KW-1185">Reference proteome</keyword>
<feature type="DNA-binding region" description="HMG box" evidence="8">
    <location>
        <begin position="29"/>
        <end position="99"/>
    </location>
</feature>
<dbReference type="AlphaFoldDB" id="A0AAW0YNG0"/>
<feature type="non-terminal residue" evidence="11">
    <location>
        <position position="1"/>
    </location>
</feature>
<evidence type="ECO:0000256" key="1">
    <source>
        <dbReference type="ARBA" id="ARBA00004123"/>
    </source>
</evidence>
<feature type="compositionally biased region" description="Acidic residues" evidence="9">
    <location>
        <begin position="200"/>
        <end position="221"/>
    </location>
</feature>
<dbReference type="GO" id="GO:0005694">
    <property type="term" value="C:chromosome"/>
    <property type="evidence" value="ECO:0007669"/>
    <property type="project" value="UniProtKB-SubCell"/>
</dbReference>
<name>A0AAW0YNG0_CHEQU</name>
<dbReference type="SMART" id="SM00398">
    <property type="entry name" value="HMG"/>
    <property type="match status" value="2"/>
</dbReference>
<proteinExistence type="inferred from homology"/>
<feature type="compositionally biased region" description="Basic and acidic residues" evidence="9">
    <location>
        <begin position="74"/>
        <end position="93"/>
    </location>
</feature>
<dbReference type="PANTHER" id="PTHR48112:SF32">
    <property type="entry name" value="HIGH MOBILITY GROUP PROTEIN B3"/>
    <property type="match status" value="1"/>
</dbReference>
<evidence type="ECO:0000259" key="10">
    <source>
        <dbReference type="PROSITE" id="PS50118"/>
    </source>
</evidence>
<reference evidence="11 12" key="1">
    <citation type="journal article" date="2024" name="BMC Genomics">
        <title>Genome assembly of redclaw crayfish (Cherax quadricarinatus) provides insights into its immune adaptation and hypoxia tolerance.</title>
        <authorList>
            <person name="Liu Z."/>
            <person name="Zheng J."/>
            <person name="Li H."/>
            <person name="Fang K."/>
            <person name="Wang S."/>
            <person name="He J."/>
            <person name="Zhou D."/>
            <person name="Weng S."/>
            <person name="Chi M."/>
            <person name="Gu Z."/>
            <person name="He J."/>
            <person name="Li F."/>
            <person name="Wang M."/>
        </authorList>
    </citation>
    <scope>NUCLEOTIDE SEQUENCE [LARGE SCALE GENOMIC DNA]</scope>
    <source>
        <strain evidence="11">ZL_2023a</strain>
    </source>
</reference>
<keyword evidence="4" id="KW-0158">Chromosome</keyword>
<feature type="domain" description="HMG box" evidence="10">
    <location>
        <begin position="119"/>
        <end position="187"/>
    </location>
</feature>
<keyword evidence="6 8" id="KW-0238">DNA-binding</keyword>
<dbReference type="InterPro" id="IPR009071">
    <property type="entry name" value="HMG_box_dom"/>
</dbReference>
<dbReference type="CDD" id="cd21978">
    <property type="entry name" value="HMG-box_HMGB_rpt1"/>
    <property type="match status" value="1"/>
</dbReference>
<feature type="region of interest" description="Disordered" evidence="9">
    <location>
        <begin position="187"/>
        <end position="221"/>
    </location>
</feature>
<evidence type="ECO:0000256" key="4">
    <source>
        <dbReference type="ARBA" id="ARBA00022454"/>
    </source>
</evidence>
<accession>A0AAW0YNG0</accession>
<evidence type="ECO:0000256" key="2">
    <source>
        <dbReference type="ARBA" id="ARBA00004286"/>
    </source>
</evidence>
<evidence type="ECO:0000256" key="7">
    <source>
        <dbReference type="ARBA" id="ARBA00023242"/>
    </source>
</evidence>
<sequence>ADDRPCCLNSNATLPFVTMPRAKLVDTKPRGRMSAYAFFVQTCREEHKKKHPDENVIFSEFSRKCADRWKTMTDKEKQRFHDMAEKDKTRYDTEMQGYRGPRQSRSSRKRRNRKDPNAPKRALSAFFWFSNDERPKVRASNPDMGVGEVAKQLGAAWSNTPQEVRNKYEIMAENDKARYEKEMKAFKEGNFGAKKLKTTEDEDDDEDSESEEEEEEEDEDE</sequence>
<dbReference type="PRINTS" id="PR00886">
    <property type="entry name" value="HIGHMOBLTY12"/>
</dbReference>
<comment type="subcellular location">
    <subcellularLocation>
        <location evidence="2">Chromosome</location>
    </subcellularLocation>
    <subcellularLocation>
        <location evidence="1">Nucleus</location>
    </subcellularLocation>
</comment>
<evidence type="ECO:0000256" key="6">
    <source>
        <dbReference type="ARBA" id="ARBA00023125"/>
    </source>
</evidence>
<evidence type="ECO:0000256" key="5">
    <source>
        <dbReference type="ARBA" id="ARBA00022737"/>
    </source>
</evidence>
<dbReference type="GO" id="GO:0005634">
    <property type="term" value="C:nucleus"/>
    <property type="evidence" value="ECO:0007669"/>
    <property type="project" value="UniProtKB-SubCell"/>
</dbReference>
<dbReference type="Proteomes" id="UP001445076">
    <property type="component" value="Unassembled WGS sequence"/>
</dbReference>
<comment type="caution">
    <text evidence="11">The sequence shown here is derived from an EMBL/GenBank/DDBJ whole genome shotgun (WGS) entry which is preliminary data.</text>
</comment>